<dbReference type="SUPFAM" id="SSF47598">
    <property type="entry name" value="Ribbon-helix-helix"/>
    <property type="match status" value="1"/>
</dbReference>
<reference evidence="2 3" key="1">
    <citation type="journal article" date="2020" name="Insects">
        <title>Bacteria Belonging to Pseudomonas typographi sp. nov. from the Bark Beetle Ips typographus Have Genomic Potential to Aid in the Host Ecology.</title>
        <authorList>
            <person name="Peral-Aranega E."/>
            <person name="Saati-Santamaria Z."/>
            <person name="Kolarik M."/>
            <person name="Rivas R."/>
            <person name="Garcia-Fraile P."/>
        </authorList>
    </citation>
    <scope>NUCLEOTIDE SEQUENCE [LARGE SCALE GENOMIC DNA]</scope>
    <source>
        <strain evidence="2 3">CA3A</strain>
    </source>
</reference>
<name>A0ABR7YZM2_9PSED</name>
<feature type="domain" description="Arc-like DNA binding" evidence="1">
    <location>
        <begin position="8"/>
        <end position="43"/>
    </location>
</feature>
<gene>
    <name evidence="2" type="ORF">HAQ05_07860</name>
</gene>
<dbReference type="EMBL" id="JAAOCA010000008">
    <property type="protein sequence ID" value="MBD1598619.1"/>
    <property type="molecule type" value="Genomic_DNA"/>
</dbReference>
<protein>
    <submittedName>
        <fullName evidence="2">Arc family DNA-binding protein</fullName>
    </submittedName>
</protein>
<organism evidence="2 3">
    <name type="scientific">Pseudomonas typographi</name>
    <dbReference type="NCBI Taxonomy" id="2715964"/>
    <lineage>
        <taxon>Bacteria</taxon>
        <taxon>Pseudomonadati</taxon>
        <taxon>Pseudomonadota</taxon>
        <taxon>Gammaproteobacteria</taxon>
        <taxon>Pseudomonadales</taxon>
        <taxon>Pseudomonadaceae</taxon>
        <taxon>Pseudomonas</taxon>
    </lineage>
</organism>
<dbReference type="InterPro" id="IPR013321">
    <property type="entry name" value="Arc_rbn_hlx_hlx"/>
</dbReference>
<dbReference type="Pfam" id="PF03869">
    <property type="entry name" value="Arc"/>
    <property type="match status" value="1"/>
</dbReference>
<accession>A0ABR7YZM2</accession>
<dbReference type="InterPro" id="IPR010985">
    <property type="entry name" value="Ribbon_hlx_hlx"/>
</dbReference>
<keyword evidence="2" id="KW-0238">DNA-binding</keyword>
<dbReference type="GO" id="GO:0003677">
    <property type="term" value="F:DNA binding"/>
    <property type="evidence" value="ECO:0007669"/>
    <property type="project" value="UniProtKB-KW"/>
</dbReference>
<proteinExistence type="predicted"/>
<evidence type="ECO:0000313" key="3">
    <source>
        <dbReference type="Proteomes" id="UP000805841"/>
    </source>
</evidence>
<sequence>MPNSTYNSRSADKFVVRLPDGLREQVEHLAREDATSMNTLFIQATKLLVSGRARQALLLDALEQAVMSGKDPVKAYIQANPEGYPAELLARGRGTFVDEGVRASYLVFLSGFRAAQGIEP</sequence>
<evidence type="ECO:0000313" key="2">
    <source>
        <dbReference type="EMBL" id="MBD1598619.1"/>
    </source>
</evidence>
<comment type="caution">
    <text evidence="2">The sequence shown here is derived from an EMBL/GenBank/DDBJ whole genome shotgun (WGS) entry which is preliminary data.</text>
</comment>
<dbReference type="InterPro" id="IPR005569">
    <property type="entry name" value="Arc_DNA-bd_dom"/>
</dbReference>
<dbReference type="RefSeq" id="WP_190419130.1">
    <property type="nucleotide sequence ID" value="NZ_JAAOCA010000008.1"/>
</dbReference>
<keyword evidence="3" id="KW-1185">Reference proteome</keyword>
<dbReference type="Gene3D" id="1.10.1220.10">
    <property type="entry name" value="Met repressor-like"/>
    <property type="match status" value="1"/>
</dbReference>
<dbReference type="Proteomes" id="UP000805841">
    <property type="component" value="Unassembled WGS sequence"/>
</dbReference>
<evidence type="ECO:0000259" key="1">
    <source>
        <dbReference type="Pfam" id="PF03869"/>
    </source>
</evidence>